<evidence type="ECO:0000256" key="2">
    <source>
        <dbReference type="ARBA" id="ARBA00022679"/>
    </source>
</evidence>
<keyword evidence="2" id="KW-0808">Transferase</keyword>
<dbReference type="GO" id="GO:0032259">
    <property type="term" value="P:methylation"/>
    <property type="evidence" value="ECO:0007669"/>
    <property type="project" value="UniProtKB-KW"/>
</dbReference>
<protein>
    <submittedName>
        <fullName evidence="6">Ribosomal lysine N-methyltransferase 4</fullName>
    </submittedName>
</protein>
<feature type="region of interest" description="Disordered" evidence="4">
    <location>
        <begin position="221"/>
        <end position="278"/>
    </location>
</feature>
<dbReference type="Gene3D" id="3.90.1420.10">
    <property type="entry name" value="Rubisco LSMT, substrate-binding domain"/>
    <property type="match status" value="1"/>
</dbReference>
<sequence length="553" mass="61723">MSAERIFLDWFEANGGWLDPRCDLREIPGMGRGIIALEPIAENERLFAIPRSMLMNLGTSRLESDCRKIEAVFPPAGEITFDVLVKKGWCPLILMMLYENWRATAPRGEPTRGLGTSWGAYFGIMPTAFSTPMFWSEEELDALKGTDVTEKIGRDEAEADYNSIVLPYIKQYPQVFVAMAPCDAGVDAEIERYYSVELYHRMGSSILSRSFHVKRDLSHAEPEDADITSAPPEVTVVRNVPDEEKDDEDEEESGEVEEIEVDDDDEEAAEEAEEEDVADISMVPMADMLNARFESENTRLFYKREVLEMRCTKPIAKGEQLLNTYGNPPNSDLLRRYGFVDEPNRGDLVELPAGLVVDAAASHLSTKREELDARFEWACTDIGIDDVFLLSRLSKPANEPPYGSTLDFKEHLDSTQKKSLSKAVSQIPEELISFVRLLCADDAAWEKAKKRGALPNPRIDAVDANGDKSVAVADVIADAVRARLAQYPSTMDDDSQELYKGSPSEHGRMALVVRIGDKVILNEHLTVCETIAKHGNAKRESEQGGSSSKRARK</sequence>
<organism evidence="6 7">
    <name type="scientific">Malassezia cuniculi</name>
    <dbReference type="NCBI Taxonomy" id="948313"/>
    <lineage>
        <taxon>Eukaryota</taxon>
        <taxon>Fungi</taxon>
        <taxon>Dikarya</taxon>
        <taxon>Basidiomycota</taxon>
        <taxon>Ustilaginomycotina</taxon>
        <taxon>Malasseziomycetes</taxon>
        <taxon>Malasseziales</taxon>
        <taxon>Malasseziaceae</taxon>
        <taxon>Malassezia</taxon>
    </lineage>
</organism>
<evidence type="ECO:0000256" key="1">
    <source>
        <dbReference type="ARBA" id="ARBA00022603"/>
    </source>
</evidence>
<dbReference type="Proteomes" id="UP001219933">
    <property type="component" value="Chromosome 1"/>
</dbReference>
<dbReference type="Gene3D" id="3.90.1410.10">
    <property type="entry name" value="set domain protein methyltransferase, domain 1"/>
    <property type="match status" value="1"/>
</dbReference>
<dbReference type="SUPFAM" id="SSF82199">
    <property type="entry name" value="SET domain"/>
    <property type="match status" value="1"/>
</dbReference>
<feature type="compositionally biased region" description="Acidic residues" evidence="4">
    <location>
        <begin position="243"/>
        <end position="278"/>
    </location>
</feature>
<evidence type="ECO:0000256" key="3">
    <source>
        <dbReference type="ARBA" id="ARBA00022691"/>
    </source>
</evidence>
<dbReference type="InterPro" id="IPR050600">
    <property type="entry name" value="SETD3_SETD6_MTase"/>
</dbReference>
<dbReference type="PANTHER" id="PTHR13271">
    <property type="entry name" value="UNCHARACTERIZED PUTATIVE METHYLTRANSFERASE"/>
    <property type="match status" value="1"/>
</dbReference>
<accession>A0AAF0ET08</accession>
<evidence type="ECO:0000313" key="7">
    <source>
        <dbReference type="Proteomes" id="UP001219933"/>
    </source>
</evidence>
<dbReference type="GO" id="GO:0016279">
    <property type="term" value="F:protein-lysine N-methyltransferase activity"/>
    <property type="evidence" value="ECO:0007669"/>
    <property type="project" value="InterPro"/>
</dbReference>
<evidence type="ECO:0000259" key="5">
    <source>
        <dbReference type="PROSITE" id="PS50280"/>
    </source>
</evidence>
<dbReference type="AlphaFoldDB" id="A0AAF0ET08"/>
<reference evidence="6" key="1">
    <citation type="submission" date="2023-03" db="EMBL/GenBank/DDBJ databases">
        <title>Mating type loci evolution in Malassezia.</title>
        <authorList>
            <person name="Coelho M.A."/>
        </authorList>
    </citation>
    <scope>NUCLEOTIDE SEQUENCE</scope>
    <source>
        <strain evidence="6">CBS 11721</strain>
    </source>
</reference>
<dbReference type="InterPro" id="IPR015353">
    <property type="entry name" value="Rubisco_LSMT_subst-bd"/>
</dbReference>
<dbReference type="InterPro" id="IPR001214">
    <property type="entry name" value="SET_dom"/>
</dbReference>
<dbReference type="PROSITE" id="PS50280">
    <property type="entry name" value="SET"/>
    <property type="match status" value="1"/>
</dbReference>
<feature type="domain" description="SET" evidence="5">
    <location>
        <begin position="20"/>
        <end position="326"/>
    </location>
</feature>
<dbReference type="Pfam" id="PF09273">
    <property type="entry name" value="Rubis-subs-bind"/>
    <property type="match status" value="1"/>
</dbReference>
<name>A0AAF0ET08_9BASI</name>
<gene>
    <name evidence="6" type="primary">RMS1</name>
    <name evidence="6" type="ORF">MCUN1_000835</name>
</gene>
<dbReference type="InterPro" id="IPR046341">
    <property type="entry name" value="SET_dom_sf"/>
</dbReference>
<keyword evidence="7" id="KW-1185">Reference proteome</keyword>
<dbReference type="SUPFAM" id="SSF81822">
    <property type="entry name" value="RuBisCo LSMT C-terminal, substrate-binding domain"/>
    <property type="match status" value="1"/>
</dbReference>
<keyword evidence="3" id="KW-0949">S-adenosyl-L-methionine</keyword>
<evidence type="ECO:0000256" key="4">
    <source>
        <dbReference type="SAM" id="MobiDB-lite"/>
    </source>
</evidence>
<dbReference type="Pfam" id="PF00856">
    <property type="entry name" value="SET"/>
    <property type="match status" value="1"/>
</dbReference>
<dbReference type="EMBL" id="CP119877">
    <property type="protein sequence ID" value="WFD34007.1"/>
    <property type="molecule type" value="Genomic_DNA"/>
</dbReference>
<dbReference type="PANTHER" id="PTHR13271:SF152">
    <property type="entry name" value="UBIQUITIN-LIKE DOMAIN-CONTAINING PROTEIN"/>
    <property type="match status" value="1"/>
</dbReference>
<keyword evidence="1" id="KW-0489">Methyltransferase</keyword>
<dbReference type="InterPro" id="IPR036464">
    <property type="entry name" value="Rubisco_LSMT_subst-bd_sf"/>
</dbReference>
<proteinExistence type="predicted"/>
<evidence type="ECO:0000313" key="6">
    <source>
        <dbReference type="EMBL" id="WFD34007.1"/>
    </source>
</evidence>